<dbReference type="EMBL" id="JAIBOA010000012">
    <property type="protein sequence ID" value="MBW8484579.1"/>
    <property type="molecule type" value="Genomic_DNA"/>
</dbReference>
<protein>
    <submittedName>
        <fullName evidence="1">DUF4242 domain-containing protein</fullName>
    </submittedName>
</protein>
<dbReference type="InterPro" id="IPR025336">
    <property type="entry name" value="SCO4226-like"/>
</dbReference>
<keyword evidence="2" id="KW-1185">Reference proteome</keyword>
<evidence type="ECO:0000313" key="2">
    <source>
        <dbReference type="Proteomes" id="UP000774570"/>
    </source>
</evidence>
<name>A0ABS7FVW9_9ACTN</name>
<dbReference type="RefSeq" id="WP_220167817.1">
    <property type="nucleotide sequence ID" value="NZ_JAIBOA010000012.1"/>
</dbReference>
<dbReference type="Pfam" id="PF14026">
    <property type="entry name" value="SCO4226-like"/>
    <property type="match status" value="1"/>
</dbReference>
<evidence type="ECO:0000313" key="1">
    <source>
        <dbReference type="EMBL" id="MBW8484579.1"/>
    </source>
</evidence>
<sequence length="93" mass="10078">MPKFVIERTLPGAGDLSGDELHGVACKSNEVLDSLNGAAQWIQSYVTDDKLFCIYIADSAETIREHARRGGFPCDAVHEVRTVIDPTTGEKSG</sequence>
<comment type="caution">
    <text evidence="1">The sequence shown here is derived from an EMBL/GenBank/DDBJ whole genome shotgun (WGS) entry which is preliminary data.</text>
</comment>
<dbReference type="InterPro" id="IPR042557">
    <property type="entry name" value="SCO4226"/>
</dbReference>
<organism evidence="1 2">
    <name type="scientific">Actinomadura parmotrematis</name>
    <dbReference type="NCBI Taxonomy" id="2864039"/>
    <lineage>
        <taxon>Bacteria</taxon>
        <taxon>Bacillati</taxon>
        <taxon>Actinomycetota</taxon>
        <taxon>Actinomycetes</taxon>
        <taxon>Streptosporangiales</taxon>
        <taxon>Thermomonosporaceae</taxon>
        <taxon>Actinomadura</taxon>
    </lineage>
</organism>
<reference evidence="1 2" key="1">
    <citation type="submission" date="2021-07" db="EMBL/GenBank/DDBJ databases">
        <title>Actinomadura sp. PM05-2 isolated from lichen.</title>
        <authorList>
            <person name="Somphong A."/>
            <person name="Phongsopitanun W."/>
            <person name="Tanasupawat S."/>
            <person name="Peongsungnone V."/>
        </authorList>
    </citation>
    <scope>NUCLEOTIDE SEQUENCE [LARGE SCALE GENOMIC DNA]</scope>
    <source>
        <strain evidence="1 2">PM05-2</strain>
    </source>
</reference>
<dbReference type="Proteomes" id="UP000774570">
    <property type="component" value="Unassembled WGS sequence"/>
</dbReference>
<accession>A0ABS7FVW9</accession>
<dbReference type="Gene3D" id="3.30.70.3090">
    <property type="entry name" value="ORF SCO4226, nickel-binding ferredoxin-like monomer"/>
    <property type="match status" value="1"/>
</dbReference>
<proteinExistence type="predicted"/>
<gene>
    <name evidence="1" type="ORF">K1Y72_19505</name>
</gene>